<evidence type="ECO:0000256" key="1">
    <source>
        <dbReference type="ARBA" id="ARBA00001974"/>
    </source>
</evidence>
<dbReference type="AlphaFoldDB" id="K1VS26"/>
<sequence length="427" mass="45872">MSNFARLIRQRYPYRAPSASVDHLVVGGGVVGLAVAAGLVNTAGAGRTTFLVERRQLPQVAALYSRSRPAVREGRGSGDSPQEDWQVATDKHQIPYLDGLQAHSNNSAFLNGQPESAMVNNSVIPAYFLSGHEARDMEPDLSPKVCAALLVTETGIVNSGSLVESLEREIQEEDYLKASGADKNGVGLAGRSFDRGEGVIVPGTRVVRIDPAEDGKGWVVQLESNWEDGPGDIDAVRASVVVDAAGLNSAALVNELLPEEEQMNIYISKGSWRRECQQAHLPVSQRQLGFTWDASYGNIRFGPDVEALGSAEDSAADPDFWQKHLAPSAAHLESIGQAAQAMLPGVDPSLLQPDYAGFRPNIAPPGAGFFDFVVRHSPQRRGLIEMFGFASPGLTSSLAAGEYVAKMVRAQVWGGRDAERLAEGWEQ</sequence>
<dbReference type="InParanoid" id="K1VS26"/>
<evidence type="ECO:0000256" key="4">
    <source>
        <dbReference type="ARBA" id="ARBA00023002"/>
    </source>
</evidence>
<dbReference type="EC" id="1.1.99.2" evidence="7"/>
<keyword evidence="12" id="KW-1185">Reference proteome</keyword>
<evidence type="ECO:0000256" key="5">
    <source>
        <dbReference type="ARBA" id="ARBA00036066"/>
    </source>
</evidence>
<dbReference type="InterPro" id="IPR006076">
    <property type="entry name" value="FAD-dep_OxRdtase"/>
</dbReference>
<accession>K1VS26</accession>
<comment type="cofactor">
    <cofactor evidence="1">
        <name>FAD</name>
        <dbReference type="ChEBI" id="CHEBI:57692"/>
    </cofactor>
</comment>
<evidence type="ECO:0000256" key="9">
    <source>
        <dbReference type="SAM" id="Phobius"/>
    </source>
</evidence>
<organism evidence="11 12">
    <name type="scientific">Trichosporon asahii var. asahii (strain CBS 8904)</name>
    <name type="common">Yeast</name>
    <dbReference type="NCBI Taxonomy" id="1220162"/>
    <lineage>
        <taxon>Eukaryota</taxon>
        <taxon>Fungi</taxon>
        <taxon>Dikarya</taxon>
        <taxon>Basidiomycota</taxon>
        <taxon>Agaricomycotina</taxon>
        <taxon>Tremellomycetes</taxon>
        <taxon>Trichosporonales</taxon>
        <taxon>Trichosporonaceae</taxon>
        <taxon>Trichosporon</taxon>
    </lineage>
</organism>
<evidence type="ECO:0000256" key="3">
    <source>
        <dbReference type="ARBA" id="ARBA00022827"/>
    </source>
</evidence>
<evidence type="ECO:0000256" key="8">
    <source>
        <dbReference type="ARBA" id="ARBA00041137"/>
    </source>
</evidence>
<dbReference type="Pfam" id="PF01266">
    <property type="entry name" value="DAO"/>
    <property type="match status" value="1"/>
</dbReference>
<keyword evidence="3" id="KW-0274">FAD</keyword>
<evidence type="ECO:0000256" key="6">
    <source>
        <dbReference type="ARBA" id="ARBA00037941"/>
    </source>
</evidence>
<dbReference type="PANTHER" id="PTHR43104">
    <property type="entry name" value="L-2-HYDROXYGLUTARATE DEHYDROGENASE, MITOCHONDRIAL"/>
    <property type="match status" value="1"/>
</dbReference>
<dbReference type="STRING" id="1220162.K1VS26"/>
<feature type="transmembrane region" description="Helical" evidence="9">
    <location>
        <begin position="21"/>
        <end position="40"/>
    </location>
</feature>
<dbReference type="SUPFAM" id="SSF51905">
    <property type="entry name" value="FAD/NAD(P)-binding domain"/>
    <property type="match status" value="1"/>
</dbReference>
<comment type="caution">
    <text evidence="11">The sequence shown here is derived from an EMBL/GenBank/DDBJ whole genome shotgun (WGS) entry which is preliminary data.</text>
</comment>
<dbReference type="GO" id="GO:0047545">
    <property type="term" value="F:(S)-2-hydroxyglutarate dehydrogenase activity"/>
    <property type="evidence" value="ECO:0007669"/>
    <property type="project" value="UniProtKB-EC"/>
</dbReference>
<keyword evidence="4" id="KW-0560">Oxidoreductase</keyword>
<dbReference type="OrthoDB" id="498204at2759"/>
<gene>
    <name evidence="11" type="ORF">A1Q2_02288</name>
</gene>
<keyword evidence="9" id="KW-0812">Transmembrane</keyword>
<dbReference type="EMBL" id="AMBO01000252">
    <property type="protein sequence ID" value="EKD03401.1"/>
    <property type="molecule type" value="Genomic_DNA"/>
</dbReference>
<protein>
    <recommendedName>
        <fullName evidence="8">L-2-hydroxyglutarate dehydrogenase, mitochondrial</fullName>
        <ecNumber evidence="7">1.1.99.2</ecNumber>
    </recommendedName>
</protein>
<dbReference type="eggNOG" id="KOG2665">
    <property type="taxonomic scope" value="Eukaryota"/>
</dbReference>
<comment type="similarity">
    <text evidence="6">Belongs to the L2HGDH family.</text>
</comment>
<keyword evidence="2" id="KW-0285">Flavoprotein</keyword>
<dbReference type="PANTHER" id="PTHR43104:SF4">
    <property type="entry name" value="L-2-HYDROXYGLUTARATE DEHYDROGENASE, MITOCHONDRIAL"/>
    <property type="match status" value="1"/>
</dbReference>
<dbReference type="Gene3D" id="3.50.50.60">
    <property type="entry name" value="FAD/NAD(P)-binding domain"/>
    <property type="match status" value="2"/>
</dbReference>
<evidence type="ECO:0000256" key="7">
    <source>
        <dbReference type="ARBA" id="ARBA00038878"/>
    </source>
</evidence>
<dbReference type="Gene3D" id="3.30.9.10">
    <property type="entry name" value="D-Amino Acid Oxidase, subunit A, domain 2"/>
    <property type="match status" value="1"/>
</dbReference>
<feature type="domain" description="FAD dependent oxidoreductase" evidence="10">
    <location>
        <begin position="22"/>
        <end position="407"/>
    </location>
</feature>
<dbReference type="InterPro" id="IPR036188">
    <property type="entry name" value="FAD/NAD-bd_sf"/>
</dbReference>
<keyword evidence="9" id="KW-0472">Membrane</keyword>
<name>K1VS26_TRIAC</name>
<proteinExistence type="inferred from homology"/>
<dbReference type="Proteomes" id="UP000006757">
    <property type="component" value="Unassembled WGS sequence"/>
</dbReference>
<evidence type="ECO:0000313" key="11">
    <source>
        <dbReference type="EMBL" id="EKD03401.1"/>
    </source>
</evidence>
<evidence type="ECO:0000259" key="10">
    <source>
        <dbReference type="Pfam" id="PF01266"/>
    </source>
</evidence>
<evidence type="ECO:0000313" key="12">
    <source>
        <dbReference type="Proteomes" id="UP000006757"/>
    </source>
</evidence>
<dbReference type="HOGENOM" id="CLU_024775_1_0_1"/>
<evidence type="ECO:0000256" key="2">
    <source>
        <dbReference type="ARBA" id="ARBA00022630"/>
    </source>
</evidence>
<comment type="catalytic activity">
    <reaction evidence="5">
        <text>(S)-2-hydroxyglutarate + A = 2-oxoglutarate + AH2</text>
        <dbReference type="Rhea" id="RHEA:21252"/>
        <dbReference type="ChEBI" id="CHEBI:13193"/>
        <dbReference type="ChEBI" id="CHEBI:16782"/>
        <dbReference type="ChEBI" id="CHEBI:16810"/>
        <dbReference type="ChEBI" id="CHEBI:17499"/>
        <dbReference type="EC" id="1.1.99.2"/>
    </reaction>
</comment>
<keyword evidence="9" id="KW-1133">Transmembrane helix</keyword>
<reference evidence="11 12" key="1">
    <citation type="journal article" date="2012" name="Eukaryot. Cell">
        <title>Genome sequence of the Trichosporon asahii environmental strain CBS 8904.</title>
        <authorList>
            <person name="Yang R.Y."/>
            <person name="Li H.T."/>
            <person name="Zhu H."/>
            <person name="Zhou G.P."/>
            <person name="Wang M."/>
            <person name="Wang L."/>
        </authorList>
    </citation>
    <scope>NUCLEOTIDE SEQUENCE [LARGE SCALE GENOMIC DNA]</scope>
    <source>
        <strain evidence="11 12">CBS 8904</strain>
    </source>
</reference>